<keyword evidence="1" id="KW-0805">Transcription regulation</keyword>
<accession>A0A6B2KVJ0</accession>
<dbReference type="RefSeq" id="WP_163317931.1">
    <property type="nucleotide sequence ID" value="NZ_JAAGAA010000019.1"/>
</dbReference>
<dbReference type="AlphaFoldDB" id="A0A6B2KVJ0"/>
<evidence type="ECO:0000259" key="7">
    <source>
        <dbReference type="Pfam" id="PF04545"/>
    </source>
</evidence>
<dbReference type="InterPro" id="IPR014284">
    <property type="entry name" value="RNA_pol_sigma-70_dom"/>
</dbReference>
<dbReference type="PANTHER" id="PTHR30603">
    <property type="entry name" value="RNA POLYMERASE SIGMA FACTOR RPO"/>
    <property type="match status" value="1"/>
</dbReference>
<evidence type="ECO:0000256" key="5">
    <source>
        <dbReference type="SAM" id="MobiDB-lite"/>
    </source>
</evidence>
<evidence type="ECO:0000256" key="4">
    <source>
        <dbReference type="ARBA" id="ARBA00023163"/>
    </source>
</evidence>
<dbReference type="Gene3D" id="1.10.10.10">
    <property type="entry name" value="Winged helix-like DNA-binding domain superfamily/Winged helix DNA-binding domain"/>
    <property type="match status" value="2"/>
</dbReference>
<dbReference type="InterPro" id="IPR007630">
    <property type="entry name" value="RNA_pol_sigma70_r4"/>
</dbReference>
<protein>
    <submittedName>
        <fullName evidence="8">Sigma-70 family RNA polymerase sigma factor</fullName>
    </submittedName>
</protein>
<dbReference type="PRINTS" id="PR00046">
    <property type="entry name" value="SIGMA70FCT"/>
</dbReference>
<dbReference type="InterPro" id="IPR013325">
    <property type="entry name" value="RNA_pol_sigma_r2"/>
</dbReference>
<dbReference type="Gene3D" id="1.10.601.10">
    <property type="entry name" value="RNA Polymerase Primary Sigma Factor"/>
    <property type="match status" value="1"/>
</dbReference>
<evidence type="ECO:0000313" key="8">
    <source>
        <dbReference type="EMBL" id="NDV14275.1"/>
    </source>
</evidence>
<dbReference type="EMBL" id="JAAGAA010000019">
    <property type="protein sequence ID" value="NDV14275.1"/>
    <property type="molecule type" value="Genomic_DNA"/>
</dbReference>
<dbReference type="GO" id="GO:0003677">
    <property type="term" value="F:DNA binding"/>
    <property type="evidence" value="ECO:0007669"/>
    <property type="project" value="UniProtKB-KW"/>
</dbReference>
<keyword evidence="3" id="KW-0238">DNA-binding</keyword>
<evidence type="ECO:0000259" key="6">
    <source>
        <dbReference type="Pfam" id="PF04542"/>
    </source>
</evidence>
<dbReference type="GO" id="GO:0016987">
    <property type="term" value="F:sigma factor activity"/>
    <property type="evidence" value="ECO:0007669"/>
    <property type="project" value="UniProtKB-KW"/>
</dbReference>
<feature type="compositionally biased region" description="Basic and acidic residues" evidence="5">
    <location>
        <begin position="10"/>
        <end position="30"/>
    </location>
</feature>
<keyword evidence="2" id="KW-0731">Sigma factor</keyword>
<proteinExistence type="predicted"/>
<dbReference type="NCBIfam" id="TIGR02937">
    <property type="entry name" value="sigma70-ECF"/>
    <property type="match status" value="1"/>
</dbReference>
<dbReference type="Proteomes" id="UP000482578">
    <property type="component" value="Unassembled WGS sequence"/>
</dbReference>
<gene>
    <name evidence="8" type="ORF">GZH52_16005</name>
</gene>
<dbReference type="Pfam" id="PF04545">
    <property type="entry name" value="Sigma70_r4"/>
    <property type="match status" value="1"/>
</dbReference>
<reference evidence="8 9" key="1">
    <citation type="submission" date="2020-02" db="EMBL/GenBank/DDBJ databases">
        <authorList>
            <person name="Yang Z."/>
        </authorList>
    </citation>
    <scope>NUCLEOTIDE SEQUENCE [LARGE SCALE GENOMIC DNA]</scope>
    <source>
        <strain evidence="8 9">HX-7-9</strain>
    </source>
</reference>
<name>A0A6B2KVJ0_9NEIS</name>
<feature type="region of interest" description="Disordered" evidence="5">
    <location>
        <begin position="1"/>
        <end position="30"/>
    </location>
</feature>
<comment type="caution">
    <text evidence="8">The sequence shown here is derived from an EMBL/GenBank/DDBJ whole genome shotgun (WGS) entry which is preliminary data.</text>
</comment>
<dbReference type="InterPro" id="IPR036388">
    <property type="entry name" value="WH-like_DNA-bd_sf"/>
</dbReference>
<feature type="domain" description="RNA polymerase sigma-70 region 4" evidence="7">
    <location>
        <begin position="331"/>
        <end position="384"/>
    </location>
</feature>
<evidence type="ECO:0000313" key="9">
    <source>
        <dbReference type="Proteomes" id="UP000482578"/>
    </source>
</evidence>
<dbReference type="SUPFAM" id="SSF88659">
    <property type="entry name" value="Sigma3 and sigma4 domains of RNA polymerase sigma factors"/>
    <property type="match status" value="1"/>
</dbReference>
<evidence type="ECO:0000256" key="2">
    <source>
        <dbReference type="ARBA" id="ARBA00023082"/>
    </source>
</evidence>
<dbReference type="PANTHER" id="PTHR30603:SF47">
    <property type="entry name" value="RNA POLYMERASE SIGMA FACTOR SIGD, CHLOROPLASTIC"/>
    <property type="match status" value="1"/>
</dbReference>
<keyword evidence="4" id="KW-0804">Transcription</keyword>
<dbReference type="SUPFAM" id="SSF88946">
    <property type="entry name" value="Sigma2 domain of RNA polymerase sigma factors"/>
    <property type="match status" value="1"/>
</dbReference>
<dbReference type="InterPro" id="IPR007627">
    <property type="entry name" value="RNA_pol_sigma70_r2"/>
</dbReference>
<dbReference type="InterPro" id="IPR050239">
    <property type="entry name" value="Sigma-70_RNA_pol_init_factors"/>
</dbReference>
<dbReference type="InterPro" id="IPR000943">
    <property type="entry name" value="RNA_pol_sigma70"/>
</dbReference>
<sequence>MSNSRTGTSAEDHNVLLPDDRSPEQDPDVQRAREWLQADADRAQRALKRVEIERVAHSLKLNAQKAAALFDLLEFDGIVETEEDPGEIEDDAHKEGNHFSLADAEAALARGSLSSAFHLPLLTAQEERELGRKIALGREASVSKNQASLQRIVKEAEQAHSRLAISNLRLVVSIARVFALYSGEPLEDLFQDGMIGLLRACDKFDPELGTKFSTYAVWWIRQAITRAIADKGRTIRLPYHAYSDLIRYIRAVRLLRHENGDISPSIFKIADELAWDVVKTQFIGQLLVLEPVSLDQPMGEEDERLGDLLIAPDSPEKDACIKERREIVFTLLEKLDNRTAYVIRKRFGLDDGGSGVTLESLGAEFNVTRERIRQIESDGLKRLAKKANIAGFKKDELDD</sequence>
<dbReference type="InterPro" id="IPR013324">
    <property type="entry name" value="RNA_pol_sigma_r3/r4-like"/>
</dbReference>
<feature type="domain" description="RNA polymerase sigma-70 region 2" evidence="6">
    <location>
        <begin position="166"/>
        <end position="234"/>
    </location>
</feature>
<evidence type="ECO:0000256" key="3">
    <source>
        <dbReference type="ARBA" id="ARBA00023125"/>
    </source>
</evidence>
<dbReference type="Pfam" id="PF04542">
    <property type="entry name" value="Sigma70_r2"/>
    <property type="match status" value="1"/>
</dbReference>
<organism evidence="8 9">
    <name type="scientific">Crenobacter caeni</name>
    <dbReference type="NCBI Taxonomy" id="2705474"/>
    <lineage>
        <taxon>Bacteria</taxon>
        <taxon>Pseudomonadati</taxon>
        <taxon>Pseudomonadota</taxon>
        <taxon>Betaproteobacteria</taxon>
        <taxon>Neisseriales</taxon>
        <taxon>Neisseriaceae</taxon>
        <taxon>Crenobacter</taxon>
    </lineage>
</organism>
<keyword evidence="9" id="KW-1185">Reference proteome</keyword>
<evidence type="ECO:0000256" key="1">
    <source>
        <dbReference type="ARBA" id="ARBA00023015"/>
    </source>
</evidence>
<dbReference type="GO" id="GO:0006352">
    <property type="term" value="P:DNA-templated transcription initiation"/>
    <property type="evidence" value="ECO:0007669"/>
    <property type="project" value="InterPro"/>
</dbReference>